<sequence length="313" mass="35555">MLRVSQYLEQITKLFYHNDTQNFKIIIPYQGGYVSTMFEQQNNAICAEILSSYQFEKGTIITKAYSDDACKIIYSSRNLIPPVKTGASIILADPFPISFKASYSRPIGRHVFKQNSLITSHLPSKQASNQSMPYFMLHTSTQLFNPLYSLRLEVFSGANIVLFESFWKKYCTIGSSFAYSWQESRLVNAQLVSGFSFRGTNIGFSASFIERSIKCSGVYKLDQKTNVGVLFGFENIGYETDKVALFAFQTRLKDNSKVKVIVNSSKIISSSYKVKFQDFMKMKFSGSIDYGTKDHFDSHFGANIVFDLSERSK</sequence>
<name>A0ABR2KCL9_9EUKA</name>
<organism evidence="1 2">
    <name type="scientific">Tritrichomonas musculus</name>
    <dbReference type="NCBI Taxonomy" id="1915356"/>
    <lineage>
        <taxon>Eukaryota</taxon>
        <taxon>Metamonada</taxon>
        <taxon>Parabasalia</taxon>
        <taxon>Tritrichomonadida</taxon>
        <taxon>Tritrichomonadidae</taxon>
        <taxon>Tritrichomonas</taxon>
    </lineage>
</organism>
<dbReference type="InterPro" id="IPR027246">
    <property type="entry name" value="Porin_Euk/Tom40"/>
</dbReference>
<comment type="caution">
    <text evidence="1">The sequence shown here is derived from an EMBL/GenBank/DDBJ whole genome shotgun (WGS) entry which is preliminary data.</text>
</comment>
<proteinExistence type="predicted"/>
<dbReference type="Gene3D" id="2.40.160.10">
    <property type="entry name" value="Porin"/>
    <property type="match status" value="1"/>
</dbReference>
<gene>
    <name evidence="1" type="ORF">M9Y10_033554</name>
</gene>
<protein>
    <submittedName>
        <fullName evidence="1">Uncharacterized protein</fullName>
    </submittedName>
</protein>
<dbReference type="EMBL" id="JAPFFF010000005">
    <property type="protein sequence ID" value="KAK8888814.1"/>
    <property type="molecule type" value="Genomic_DNA"/>
</dbReference>
<dbReference type="Proteomes" id="UP001470230">
    <property type="component" value="Unassembled WGS sequence"/>
</dbReference>
<reference evidence="1 2" key="1">
    <citation type="submission" date="2024-04" db="EMBL/GenBank/DDBJ databases">
        <title>Tritrichomonas musculus Genome.</title>
        <authorList>
            <person name="Alves-Ferreira E."/>
            <person name="Grigg M."/>
            <person name="Lorenzi H."/>
            <person name="Galac M."/>
        </authorList>
    </citation>
    <scope>NUCLEOTIDE SEQUENCE [LARGE SCALE GENOMIC DNA]</scope>
    <source>
        <strain evidence="1 2">EAF2021</strain>
    </source>
</reference>
<evidence type="ECO:0000313" key="1">
    <source>
        <dbReference type="EMBL" id="KAK8888814.1"/>
    </source>
</evidence>
<accession>A0ABR2KCL9</accession>
<dbReference type="InterPro" id="IPR023614">
    <property type="entry name" value="Porin_dom_sf"/>
</dbReference>
<evidence type="ECO:0000313" key="2">
    <source>
        <dbReference type="Proteomes" id="UP001470230"/>
    </source>
</evidence>
<dbReference type="Pfam" id="PF01459">
    <property type="entry name" value="Porin_3"/>
    <property type="match status" value="1"/>
</dbReference>
<keyword evidence="2" id="KW-1185">Reference proteome</keyword>